<name>A0A0A9DFB0_ARUDO</name>
<proteinExistence type="predicted"/>
<organism evidence="1">
    <name type="scientific">Arundo donax</name>
    <name type="common">Giant reed</name>
    <name type="synonym">Donax arundinaceus</name>
    <dbReference type="NCBI Taxonomy" id="35708"/>
    <lineage>
        <taxon>Eukaryota</taxon>
        <taxon>Viridiplantae</taxon>
        <taxon>Streptophyta</taxon>
        <taxon>Embryophyta</taxon>
        <taxon>Tracheophyta</taxon>
        <taxon>Spermatophyta</taxon>
        <taxon>Magnoliopsida</taxon>
        <taxon>Liliopsida</taxon>
        <taxon>Poales</taxon>
        <taxon>Poaceae</taxon>
        <taxon>PACMAD clade</taxon>
        <taxon>Arundinoideae</taxon>
        <taxon>Arundineae</taxon>
        <taxon>Arundo</taxon>
    </lineage>
</organism>
<dbReference type="AlphaFoldDB" id="A0A0A9DFB0"/>
<accession>A0A0A9DFB0</accession>
<evidence type="ECO:0000313" key="1">
    <source>
        <dbReference type="EMBL" id="JAD87274.1"/>
    </source>
</evidence>
<protein>
    <submittedName>
        <fullName evidence="1">Uncharacterized protein</fullName>
    </submittedName>
</protein>
<dbReference type="EMBL" id="GBRH01210621">
    <property type="protein sequence ID" value="JAD87274.1"/>
    <property type="molecule type" value="Transcribed_RNA"/>
</dbReference>
<reference evidence="1" key="2">
    <citation type="journal article" date="2015" name="Data Brief">
        <title>Shoot transcriptome of the giant reed, Arundo donax.</title>
        <authorList>
            <person name="Barrero R.A."/>
            <person name="Guerrero F.D."/>
            <person name="Moolhuijzen P."/>
            <person name="Goolsby J.A."/>
            <person name="Tidwell J."/>
            <person name="Bellgard S.E."/>
            <person name="Bellgard M.I."/>
        </authorList>
    </citation>
    <scope>NUCLEOTIDE SEQUENCE</scope>
    <source>
        <tissue evidence="1">Shoot tissue taken approximately 20 cm above the soil surface</tissue>
    </source>
</reference>
<sequence length="59" mass="6794">MQEDSAALMKQDNSKFIQPFPTHSQPNCRYIMKCVLIRRGATTIICVNDRRSIVIVILE</sequence>
<reference evidence="1" key="1">
    <citation type="submission" date="2014-09" db="EMBL/GenBank/DDBJ databases">
        <authorList>
            <person name="Magalhaes I.L.F."/>
            <person name="Oliveira U."/>
            <person name="Santos F.R."/>
            <person name="Vidigal T.H.D.A."/>
            <person name="Brescovit A.D."/>
            <person name="Santos A.J."/>
        </authorList>
    </citation>
    <scope>NUCLEOTIDE SEQUENCE</scope>
    <source>
        <tissue evidence="1">Shoot tissue taken approximately 20 cm above the soil surface</tissue>
    </source>
</reference>